<gene>
    <name evidence="4" type="ORF">C0186_03895</name>
</gene>
<dbReference type="PANTHER" id="PTHR43080">
    <property type="entry name" value="CBS DOMAIN-CONTAINING PROTEIN CBSX3, MITOCHONDRIAL"/>
    <property type="match status" value="1"/>
</dbReference>
<proteinExistence type="predicted"/>
<dbReference type="InterPro" id="IPR046342">
    <property type="entry name" value="CBS_dom_sf"/>
</dbReference>
<reference evidence="4 5" key="1">
    <citation type="submission" date="2018-01" db="EMBL/GenBank/DDBJ databases">
        <title>Metagenomic assembled genomes from two thermal pools in the Uzon Caldera, Kamchatka, Russia.</title>
        <authorList>
            <person name="Wilkins L."/>
            <person name="Ettinger C."/>
        </authorList>
    </citation>
    <scope>NUCLEOTIDE SEQUENCE [LARGE SCALE GENOMIC DNA]</scope>
    <source>
        <strain evidence="4">ZAV-04</strain>
    </source>
</reference>
<evidence type="ECO:0000313" key="4">
    <source>
        <dbReference type="EMBL" id="PMP71357.1"/>
    </source>
</evidence>
<sequence length="133" mass="15320">MNTKVKEIMNTKLETIKPEETVYDAIERLVDKRMRSLIVLPRDEKDVYGVITVRDIVFKVIAKNLDPHKIRVEEIASKPVISIDKETELEHLIKLMEKFNIARVFIHEGKAIVGVVSLLDVMGASLIERARRQ</sequence>
<dbReference type="Pfam" id="PF00571">
    <property type="entry name" value="CBS"/>
    <property type="match status" value="2"/>
</dbReference>
<protein>
    <submittedName>
        <fullName evidence="4">Histidine kinase</fullName>
    </submittedName>
</protein>
<dbReference type="Proteomes" id="UP000242288">
    <property type="component" value="Unassembled WGS sequence"/>
</dbReference>
<dbReference type="EMBL" id="PNIO01000031">
    <property type="protein sequence ID" value="PMP71357.1"/>
    <property type="molecule type" value="Genomic_DNA"/>
</dbReference>
<evidence type="ECO:0000259" key="3">
    <source>
        <dbReference type="PROSITE" id="PS51371"/>
    </source>
</evidence>
<dbReference type="InterPro" id="IPR051257">
    <property type="entry name" value="Diverse_CBS-Domain"/>
</dbReference>
<dbReference type="Gene3D" id="3.10.580.10">
    <property type="entry name" value="CBS-domain"/>
    <property type="match status" value="1"/>
</dbReference>
<evidence type="ECO:0000256" key="1">
    <source>
        <dbReference type="ARBA" id="ARBA00023122"/>
    </source>
</evidence>
<dbReference type="PANTHER" id="PTHR43080:SF2">
    <property type="entry name" value="CBS DOMAIN-CONTAINING PROTEIN"/>
    <property type="match status" value="1"/>
</dbReference>
<dbReference type="InterPro" id="IPR000644">
    <property type="entry name" value="CBS_dom"/>
</dbReference>
<comment type="caution">
    <text evidence="4">The sequence shown here is derived from an EMBL/GenBank/DDBJ whole genome shotgun (WGS) entry which is preliminary data.</text>
</comment>
<evidence type="ECO:0000313" key="5">
    <source>
        <dbReference type="Proteomes" id="UP000242288"/>
    </source>
</evidence>
<evidence type="ECO:0000256" key="2">
    <source>
        <dbReference type="PROSITE-ProRule" id="PRU00703"/>
    </source>
</evidence>
<dbReference type="SMART" id="SM00116">
    <property type="entry name" value="CBS"/>
    <property type="match status" value="2"/>
</dbReference>
<dbReference type="GO" id="GO:0016301">
    <property type="term" value="F:kinase activity"/>
    <property type="evidence" value="ECO:0007669"/>
    <property type="project" value="UniProtKB-KW"/>
</dbReference>
<organism evidence="4 5">
    <name type="scientific">Thermodesulfovibrio aggregans</name>
    <dbReference type="NCBI Taxonomy" id="86166"/>
    <lineage>
        <taxon>Bacteria</taxon>
        <taxon>Pseudomonadati</taxon>
        <taxon>Nitrospirota</taxon>
        <taxon>Thermodesulfovibrionia</taxon>
        <taxon>Thermodesulfovibrionales</taxon>
        <taxon>Thermodesulfovibrionaceae</taxon>
        <taxon>Thermodesulfovibrio</taxon>
    </lineage>
</organism>
<name>A0A2J6WLS8_9BACT</name>
<keyword evidence="1 2" id="KW-0129">CBS domain</keyword>
<accession>A0A2J6WLS8</accession>
<dbReference type="PROSITE" id="PS51371">
    <property type="entry name" value="CBS"/>
    <property type="match status" value="1"/>
</dbReference>
<keyword evidence="4" id="KW-0418">Kinase</keyword>
<dbReference type="SUPFAM" id="SSF54631">
    <property type="entry name" value="CBS-domain pair"/>
    <property type="match status" value="1"/>
</dbReference>
<keyword evidence="4" id="KW-0808">Transferase</keyword>
<dbReference type="AlphaFoldDB" id="A0A2J6WLS8"/>
<feature type="domain" description="CBS" evidence="3">
    <location>
        <begin position="9"/>
        <end position="67"/>
    </location>
</feature>